<dbReference type="PRINTS" id="PR00081">
    <property type="entry name" value="GDHRDH"/>
</dbReference>
<dbReference type="InterPro" id="IPR002347">
    <property type="entry name" value="SDR_fam"/>
</dbReference>
<keyword evidence="6" id="KW-1185">Reference proteome</keyword>
<dbReference type="STRING" id="133381.A0A2T9ZF80"/>
<comment type="caution">
    <text evidence="5">The sequence shown here is derived from an EMBL/GenBank/DDBJ whole genome shotgun (WGS) entry which is preliminary data.</text>
</comment>
<dbReference type="PANTHER" id="PTHR42901">
    <property type="entry name" value="ALCOHOL DEHYDROGENASE"/>
    <property type="match status" value="1"/>
</dbReference>
<dbReference type="OrthoDB" id="6251714at2759"/>
<dbReference type="PIRSF" id="PIRSF000126">
    <property type="entry name" value="11-beta-HSD1"/>
    <property type="match status" value="1"/>
</dbReference>
<keyword evidence="3" id="KW-0560">Oxidoreductase</keyword>
<evidence type="ECO:0000256" key="2">
    <source>
        <dbReference type="ARBA" id="ARBA00022857"/>
    </source>
</evidence>
<dbReference type="PROSITE" id="PS00061">
    <property type="entry name" value="ADH_SHORT"/>
    <property type="match status" value="1"/>
</dbReference>
<keyword evidence="2" id="KW-0521">NADP</keyword>
<comment type="similarity">
    <text evidence="1 4">Belongs to the short-chain dehydrogenases/reductases (SDR) family.</text>
</comment>
<proteinExistence type="inferred from homology"/>
<dbReference type="FunFam" id="3.40.50.720:FF:000047">
    <property type="entry name" value="NADP-dependent L-serine/L-allo-threonine dehydrogenase"/>
    <property type="match status" value="1"/>
</dbReference>
<dbReference type="PRINTS" id="PR00080">
    <property type="entry name" value="SDRFAMILY"/>
</dbReference>
<dbReference type="GO" id="GO:0016616">
    <property type="term" value="F:oxidoreductase activity, acting on the CH-OH group of donors, NAD or NADP as acceptor"/>
    <property type="evidence" value="ECO:0007669"/>
    <property type="project" value="UniProtKB-ARBA"/>
</dbReference>
<dbReference type="InterPro" id="IPR020904">
    <property type="entry name" value="Sc_DH/Rdtase_CS"/>
</dbReference>
<dbReference type="Proteomes" id="UP000245609">
    <property type="component" value="Unassembled WGS sequence"/>
</dbReference>
<dbReference type="InterPro" id="IPR036291">
    <property type="entry name" value="NAD(P)-bd_dom_sf"/>
</dbReference>
<evidence type="ECO:0000313" key="6">
    <source>
        <dbReference type="Proteomes" id="UP000245609"/>
    </source>
</evidence>
<reference evidence="5 6" key="1">
    <citation type="journal article" date="2018" name="MBio">
        <title>Comparative Genomics Reveals the Core Gene Toolbox for the Fungus-Insect Symbiosis.</title>
        <authorList>
            <person name="Wang Y."/>
            <person name="Stata M."/>
            <person name="Wang W."/>
            <person name="Stajich J.E."/>
            <person name="White M.M."/>
            <person name="Moncalvo J.M."/>
        </authorList>
    </citation>
    <scope>NUCLEOTIDE SEQUENCE [LARGE SCALE GENOMIC DNA]</scope>
    <source>
        <strain evidence="5 6">SC-DP-2</strain>
    </source>
</reference>
<evidence type="ECO:0000313" key="5">
    <source>
        <dbReference type="EMBL" id="PVV03248.1"/>
    </source>
</evidence>
<dbReference type="EMBL" id="MBFS01000257">
    <property type="protein sequence ID" value="PVV03248.1"/>
    <property type="molecule type" value="Genomic_DNA"/>
</dbReference>
<name>A0A2T9ZF80_9FUNG</name>
<dbReference type="AlphaFoldDB" id="A0A2T9ZF80"/>
<dbReference type="Gene3D" id="3.40.50.720">
    <property type="entry name" value="NAD(P)-binding Rossmann-like Domain"/>
    <property type="match status" value="1"/>
</dbReference>
<protein>
    <submittedName>
        <fullName evidence="5">Uncharacterized protein</fullName>
    </submittedName>
</protein>
<evidence type="ECO:0000256" key="3">
    <source>
        <dbReference type="ARBA" id="ARBA00023002"/>
    </source>
</evidence>
<evidence type="ECO:0000256" key="4">
    <source>
        <dbReference type="RuleBase" id="RU000363"/>
    </source>
</evidence>
<sequence length="259" mass="28333">MFHRLASKTTLITGASSGIGYSTALFFAESGSNLVLVARRIEKLQELKEKINSLYPSVQVDVYKLDISKYDEIKQVFATILEKTPHIDILINNAGMALGGDPISKVSASAMETMIDINVKGLVWVTQQVLPGMYERNSGHIINISSLAGVQITGSGSIYCASKHAVHALSESLRIETVSTNIRVSEICPGYVETEFAFTRYNNDKDTISNAYKGIETLTPQDVAELIAFTASTHPRCVVSQSNIVPSCQANTFTTYRRT</sequence>
<dbReference type="Pfam" id="PF00106">
    <property type="entry name" value="adh_short"/>
    <property type="match status" value="1"/>
</dbReference>
<dbReference type="SUPFAM" id="SSF51735">
    <property type="entry name" value="NAD(P)-binding Rossmann-fold domains"/>
    <property type="match status" value="1"/>
</dbReference>
<dbReference type="PANTHER" id="PTHR42901:SF1">
    <property type="entry name" value="ALCOHOL DEHYDROGENASE"/>
    <property type="match status" value="1"/>
</dbReference>
<evidence type="ECO:0000256" key="1">
    <source>
        <dbReference type="ARBA" id="ARBA00006484"/>
    </source>
</evidence>
<gene>
    <name evidence="5" type="ORF">BB560_002284</name>
</gene>
<organism evidence="5 6">
    <name type="scientific">Smittium megazygosporum</name>
    <dbReference type="NCBI Taxonomy" id="133381"/>
    <lineage>
        <taxon>Eukaryota</taxon>
        <taxon>Fungi</taxon>
        <taxon>Fungi incertae sedis</taxon>
        <taxon>Zoopagomycota</taxon>
        <taxon>Kickxellomycotina</taxon>
        <taxon>Harpellomycetes</taxon>
        <taxon>Harpellales</taxon>
        <taxon>Legeriomycetaceae</taxon>
        <taxon>Smittium</taxon>
    </lineage>
</organism>
<accession>A0A2T9ZF80</accession>